<comment type="caution">
    <text evidence="1">The sequence shown here is derived from an EMBL/GenBank/DDBJ whole genome shotgun (WGS) entry which is preliminary data.</text>
</comment>
<reference evidence="1" key="1">
    <citation type="submission" date="2023-11" db="EMBL/GenBank/DDBJ databases">
        <title>Detection of rare carbapenemases in Enterobacterales - comparison of two colorimetric and two CIM-based carbapenemase assays.</title>
        <authorList>
            <person name="Schaffarczyk L."/>
            <person name="Noster J."/>
            <person name="Stelzer Y."/>
            <person name="Sattler J."/>
            <person name="Gatermann S."/>
            <person name="Hamprecht A."/>
        </authorList>
    </citation>
    <scope>NUCLEOTIDE SEQUENCE</scope>
    <source>
        <strain evidence="1">CIM-Cont-037</strain>
    </source>
</reference>
<protein>
    <submittedName>
        <fullName evidence="1">Transcriptional regulator</fullName>
    </submittedName>
</protein>
<dbReference type="AlphaFoldDB" id="A0AAW9EAL4"/>
<evidence type="ECO:0000313" key="1">
    <source>
        <dbReference type="EMBL" id="MDX7018250.1"/>
    </source>
</evidence>
<proteinExistence type="predicted"/>
<organism evidence="1 2">
    <name type="scientific">Klebsiella aerogenes</name>
    <name type="common">Enterobacter aerogenes</name>
    <dbReference type="NCBI Taxonomy" id="548"/>
    <lineage>
        <taxon>Bacteria</taxon>
        <taxon>Pseudomonadati</taxon>
        <taxon>Pseudomonadota</taxon>
        <taxon>Gammaproteobacteria</taxon>
        <taxon>Enterobacterales</taxon>
        <taxon>Enterobacteriaceae</taxon>
        <taxon>Klebsiella/Raoultella group</taxon>
        <taxon>Klebsiella</taxon>
    </lineage>
</organism>
<name>A0AAW9EAL4_KLEAE</name>
<dbReference type="EMBL" id="JAWZZT010000704">
    <property type="protein sequence ID" value="MDX7018250.1"/>
    <property type="molecule type" value="Genomic_DNA"/>
</dbReference>
<evidence type="ECO:0000313" key="2">
    <source>
        <dbReference type="Proteomes" id="UP001279012"/>
    </source>
</evidence>
<gene>
    <name evidence="1" type="ORF">SJ059_27915</name>
</gene>
<feature type="non-terminal residue" evidence="1">
    <location>
        <position position="93"/>
    </location>
</feature>
<accession>A0AAW9EAL4</accession>
<feature type="non-terminal residue" evidence="1">
    <location>
        <position position="1"/>
    </location>
</feature>
<sequence length="93" mass="11326">YEQWYYGDAKSDIWLATVNFYKPLEFSIFAALYELPLFHQCMGERYEDALALWRQKVLPLEEWCRQLTQNNWLFPLFHHLLELQGQRTIRGVK</sequence>
<dbReference type="Proteomes" id="UP001279012">
    <property type="component" value="Unassembled WGS sequence"/>
</dbReference>